<keyword evidence="1" id="KW-0472">Membrane</keyword>
<name>A0AAD5RF29_PARTN</name>
<evidence type="ECO:0000313" key="3">
    <source>
        <dbReference type="Proteomes" id="UP001196413"/>
    </source>
</evidence>
<evidence type="ECO:0000313" key="2">
    <source>
        <dbReference type="EMBL" id="KAJ1375084.1"/>
    </source>
</evidence>
<accession>A0AAD5RF29</accession>
<proteinExistence type="predicted"/>
<sequence>MVVCVVDDELAPRMKPNSAGEPSKFSYLYGYPFFSSALSFLPVQVLMTPARQIMCSVIRLGAIR</sequence>
<organism evidence="2 3">
    <name type="scientific">Parelaphostrongylus tenuis</name>
    <name type="common">Meningeal worm</name>
    <dbReference type="NCBI Taxonomy" id="148309"/>
    <lineage>
        <taxon>Eukaryota</taxon>
        <taxon>Metazoa</taxon>
        <taxon>Ecdysozoa</taxon>
        <taxon>Nematoda</taxon>
        <taxon>Chromadorea</taxon>
        <taxon>Rhabditida</taxon>
        <taxon>Rhabditina</taxon>
        <taxon>Rhabditomorpha</taxon>
        <taxon>Strongyloidea</taxon>
        <taxon>Metastrongylidae</taxon>
        <taxon>Parelaphostrongylus</taxon>
    </lineage>
</organism>
<keyword evidence="3" id="KW-1185">Reference proteome</keyword>
<keyword evidence="1" id="KW-0812">Transmembrane</keyword>
<dbReference type="EMBL" id="JAHQIW010007505">
    <property type="protein sequence ID" value="KAJ1375084.1"/>
    <property type="molecule type" value="Genomic_DNA"/>
</dbReference>
<dbReference type="AlphaFoldDB" id="A0AAD5RF29"/>
<protein>
    <submittedName>
        <fullName evidence="2">Uncharacterized protein</fullName>
    </submittedName>
</protein>
<gene>
    <name evidence="2" type="ORF">KIN20_038322</name>
</gene>
<comment type="caution">
    <text evidence="2">The sequence shown here is derived from an EMBL/GenBank/DDBJ whole genome shotgun (WGS) entry which is preliminary data.</text>
</comment>
<feature type="transmembrane region" description="Helical" evidence="1">
    <location>
        <begin position="28"/>
        <end position="47"/>
    </location>
</feature>
<reference evidence="2" key="1">
    <citation type="submission" date="2021-06" db="EMBL/GenBank/DDBJ databases">
        <title>Parelaphostrongylus tenuis whole genome reference sequence.</title>
        <authorList>
            <person name="Garwood T.J."/>
            <person name="Larsen P.A."/>
            <person name="Fountain-Jones N.M."/>
            <person name="Garbe J.R."/>
            <person name="Macchietto M.G."/>
            <person name="Kania S.A."/>
            <person name="Gerhold R.W."/>
            <person name="Richards J.E."/>
            <person name="Wolf T.M."/>
        </authorList>
    </citation>
    <scope>NUCLEOTIDE SEQUENCE</scope>
    <source>
        <strain evidence="2">MNPRO001-30</strain>
        <tissue evidence="2">Meninges</tissue>
    </source>
</reference>
<dbReference type="Proteomes" id="UP001196413">
    <property type="component" value="Unassembled WGS sequence"/>
</dbReference>
<keyword evidence="1" id="KW-1133">Transmembrane helix</keyword>
<evidence type="ECO:0000256" key="1">
    <source>
        <dbReference type="SAM" id="Phobius"/>
    </source>
</evidence>